<dbReference type="InterPro" id="IPR013785">
    <property type="entry name" value="Aldolase_TIM"/>
</dbReference>
<dbReference type="OrthoDB" id="276546at2759"/>
<proteinExistence type="predicted"/>
<dbReference type="Pfam" id="PF13561">
    <property type="entry name" value="adh_short_C2"/>
    <property type="match status" value="1"/>
</dbReference>
<sequence length="617" mass="67048">MSPSPQSPLFQPLRIGTVTLNHRVIMAPLTRLRASAQHTPLPIAKTYYEQRASVPGTLLISEATIISPQHGGYPHAPGIWNESQIAAWKEITDAVHAKGSFIFCQFVAVGRVADPATLKGDGGFEVRGASPIPLNAEDGYGAVPKELSEEEIQGCIADFATAGKNAIAAGFDGVEVHGANGYLVDQFLQDMTNQRSDGYGGSIENRARFGIEVAQALVDAIGAERVGFRLSPWNTWQGMKMADPIPQFSYITRKLKEMGLAYLHVIESRVINNVDCEKTEGIEFMLEIWGRTSPVLVAGGYNAENCHAAFEEYKGCDVGVVFGRHFIANPDLPFRIKEGIPLNKYDRASFYAMMQEQGYIDYPFRIGRATAIAFAASGCTRIAITDLPNTGLDETQHQIQSATSNNVNILSYPGDISDESFVTAFIEEASKTFPRLDYVINCAGVLQKEFLRSTDVTADQFDRINGINYRGTWLVSRAALRKMVSQTPVSDGAETWRPQTRGAIVNIASQLGVVSRAGAAAYCASKAAIIGLTRADAIDFSKDLIRVNCVCPGVIDTNMTTKDEETRRALEPAVQIAPMGRMGDPREVADAVLFLASNKASFVQGHAMVVDGGYVIN</sequence>
<dbReference type="InterPro" id="IPR001155">
    <property type="entry name" value="OxRdtase_FMN_N"/>
</dbReference>
<dbReference type="STRING" id="1810919.A0A3D8T4B6"/>
<dbReference type="PRINTS" id="PR00080">
    <property type="entry name" value="SDRFAMILY"/>
</dbReference>
<reference evidence="3 4" key="1">
    <citation type="journal article" date="2018" name="IMA Fungus">
        <title>IMA Genome-F 9: Draft genome sequence of Annulohypoxylon stygium, Aspergillus mulundensis, Berkeleyomyces basicola (syn. Thielaviopsis basicola), Ceratocystis smalleyi, two Cercospora beticola strains, Coleophoma cylindrospora, Fusarium fracticaudum, Phialophora cf. hyalina, and Morchella septimelata.</title>
        <authorList>
            <person name="Wingfield B.D."/>
            <person name="Bills G.F."/>
            <person name="Dong Y."/>
            <person name="Huang W."/>
            <person name="Nel W.J."/>
            <person name="Swalarsk-Parry B.S."/>
            <person name="Vaghefi N."/>
            <person name="Wilken P.M."/>
            <person name="An Z."/>
            <person name="de Beer Z.W."/>
            <person name="De Vos L."/>
            <person name="Chen L."/>
            <person name="Duong T.A."/>
            <person name="Gao Y."/>
            <person name="Hammerbacher A."/>
            <person name="Kikkert J.R."/>
            <person name="Li Y."/>
            <person name="Li H."/>
            <person name="Li K."/>
            <person name="Li Q."/>
            <person name="Liu X."/>
            <person name="Ma X."/>
            <person name="Naidoo K."/>
            <person name="Pethybridge S.J."/>
            <person name="Sun J."/>
            <person name="Steenkamp E.T."/>
            <person name="van der Nest M.A."/>
            <person name="van Wyk S."/>
            <person name="Wingfield M.J."/>
            <person name="Xiong C."/>
            <person name="Yue Q."/>
            <person name="Zhang X."/>
        </authorList>
    </citation>
    <scope>NUCLEOTIDE SEQUENCE [LARGE SCALE GENOMIC DNA]</scope>
    <source>
        <strain evidence="3 4">DSM 5745</strain>
    </source>
</reference>
<name>A0A3D8T4B6_9EURO</name>
<dbReference type="InterPro" id="IPR036291">
    <property type="entry name" value="NAD(P)-bd_dom_sf"/>
</dbReference>
<comment type="caution">
    <text evidence="3">The sequence shown here is derived from an EMBL/GenBank/DDBJ whole genome shotgun (WGS) entry which is preliminary data.</text>
</comment>
<dbReference type="Gene3D" id="3.20.20.70">
    <property type="entry name" value="Aldolase class I"/>
    <property type="match status" value="1"/>
</dbReference>
<dbReference type="Gene3D" id="3.40.50.720">
    <property type="entry name" value="NAD(P)-binding Rossmann-like Domain"/>
    <property type="match status" value="1"/>
</dbReference>
<evidence type="ECO:0000259" key="2">
    <source>
        <dbReference type="Pfam" id="PF00724"/>
    </source>
</evidence>
<keyword evidence="4" id="KW-1185">Reference proteome</keyword>
<dbReference type="EMBL" id="PVWQ01000001">
    <property type="protein sequence ID" value="RDW93393.1"/>
    <property type="molecule type" value="Genomic_DNA"/>
</dbReference>
<protein>
    <recommendedName>
        <fullName evidence="2">NADH:flavin oxidoreductase/NADH oxidase N-terminal domain-containing protein</fullName>
    </recommendedName>
</protein>
<dbReference type="GO" id="GO:0003959">
    <property type="term" value="F:NADPH dehydrogenase activity"/>
    <property type="evidence" value="ECO:0007669"/>
    <property type="project" value="TreeGrafter"/>
</dbReference>
<dbReference type="PRINTS" id="PR00081">
    <property type="entry name" value="GDHRDH"/>
</dbReference>
<dbReference type="InterPro" id="IPR045247">
    <property type="entry name" value="Oye-like"/>
</dbReference>
<dbReference type="GO" id="GO:0010181">
    <property type="term" value="F:FMN binding"/>
    <property type="evidence" value="ECO:0007669"/>
    <property type="project" value="InterPro"/>
</dbReference>
<keyword evidence="1" id="KW-0521">NADP</keyword>
<dbReference type="Proteomes" id="UP000256690">
    <property type="component" value="Unassembled WGS sequence"/>
</dbReference>
<evidence type="ECO:0000313" key="3">
    <source>
        <dbReference type="EMBL" id="RDW93393.1"/>
    </source>
</evidence>
<dbReference type="GeneID" id="38111085"/>
<dbReference type="PANTHER" id="PTHR22893:SF91">
    <property type="entry name" value="NADPH DEHYDROGENASE 2-RELATED"/>
    <property type="match status" value="1"/>
</dbReference>
<dbReference type="Pfam" id="PF00724">
    <property type="entry name" value="Oxidored_FMN"/>
    <property type="match status" value="1"/>
</dbReference>
<evidence type="ECO:0000256" key="1">
    <source>
        <dbReference type="ARBA" id="ARBA00022857"/>
    </source>
</evidence>
<dbReference type="FunFam" id="3.20.20.70:FF:000138">
    <property type="entry name" value="NADPH dehydrogenase 1"/>
    <property type="match status" value="1"/>
</dbReference>
<dbReference type="PANTHER" id="PTHR22893">
    <property type="entry name" value="NADH OXIDOREDUCTASE-RELATED"/>
    <property type="match status" value="1"/>
</dbReference>
<dbReference type="RefSeq" id="XP_026608576.1">
    <property type="nucleotide sequence ID" value="XM_026742731.1"/>
</dbReference>
<accession>A0A3D8T4B6</accession>
<dbReference type="CDD" id="cd05233">
    <property type="entry name" value="SDR_c"/>
    <property type="match status" value="1"/>
</dbReference>
<dbReference type="InterPro" id="IPR002347">
    <property type="entry name" value="SDR_fam"/>
</dbReference>
<feature type="domain" description="NADH:flavin oxidoreductase/NADH oxidase N-terminal" evidence="2">
    <location>
        <begin position="9"/>
        <end position="343"/>
    </location>
</feature>
<dbReference type="SUPFAM" id="SSF51735">
    <property type="entry name" value="NAD(P)-binding Rossmann-fold domains"/>
    <property type="match status" value="1"/>
</dbReference>
<dbReference type="CDD" id="cd02933">
    <property type="entry name" value="OYE_like_FMN"/>
    <property type="match status" value="1"/>
</dbReference>
<evidence type="ECO:0000313" key="4">
    <source>
        <dbReference type="Proteomes" id="UP000256690"/>
    </source>
</evidence>
<organism evidence="3 4">
    <name type="scientific">Aspergillus mulundensis</name>
    <dbReference type="NCBI Taxonomy" id="1810919"/>
    <lineage>
        <taxon>Eukaryota</taxon>
        <taxon>Fungi</taxon>
        <taxon>Dikarya</taxon>
        <taxon>Ascomycota</taxon>
        <taxon>Pezizomycotina</taxon>
        <taxon>Eurotiomycetes</taxon>
        <taxon>Eurotiomycetidae</taxon>
        <taxon>Eurotiales</taxon>
        <taxon>Aspergillaceae</taxon>
        <taxon>Aspergillus</taxon>
        <taxon>Aspergillus subgen. Nidulantes</taxon>
    </lineage>
</organism>
<dbReference type="AlphaFoldDB" id="A0A3D8T4B6"/>
<dbReference type="SUPFAM" id="SSF51395">
    <property type="entry name" value="FMN-linked oxidoreductases"/>
    <property type="match status" value="1"/>
</dbReference>
<dbReference type="FunFam" id="3.40.50.720:FF:000084">
    <property type="entry name" value="Short-chain dehydrogenase reductase"/>
    <property type="match status" value="1"/>
</dbReference>
<gene>
    <name evidence="3" type="ORF">DSM5745_00715</name>
</gene>